<dbReference type="AlphaFoldDB" id="A0A0E3S565"/>
<dbReference type="KEGG" id="mls:MSLAZ_0792"/>
<sequence length="474" mass="54921">MIKTVVDGKIMIPLPKVLVGNRYYPMFSVLSPTHCADCGNKLHVNSHYTRFILSSHGTIACNVRYWFCPVCKKPFHDQIIGVPGSANYSSEYYDKQMNVRYNGRCSLNNSQRIGKTYTEGLISFCGRAPCATSLWLYEQKRAELSKQELLDQKVAFGETLYVDGDWIKKGWKKKFENLLGREISKKEWKKMRYKSVYVVATEEKVILDFEVTDRLPTIEALMPLFIRIKNRFPEGKIQKIVSDEDKAIIGAVKRVFPEVAHSFCVFHQLKNVSKRYYEEFNSIEEIPDNDRVVYNEICQLIRSDTAISAVAYIQKIREFDSNLELSEASHKAISYAEEIFKKNVSFLKKGFTPETDNTMEQIFSLICDIVDKARSFKTDSGLTNFCYNLFTYLYPLQIEWKALIFNSTSFFSDDLSQRWHLKFIAHSIPYVLICTYTQFLCCLNNCHKCVICLCSFLCYGLKADISFSDLCSRR</sequence>
<accession>A0A0E3S565</accession>
<keyword evidence="3" id="KW-1185">Reference proteome</keyword>
<gene>
    <name evidence="2" type="ORF">MSLAZ_0792</name>
</gene>
<dbReference type="Proteomes" id="UP000033072">
    <property type="component" value="Chromosome"/>
</dbReference>
<evidence type="ECO:0000313" key="3">
    <source>
        <dbReference type="Proteomes" id="UP000033072"/>
    </source>
</evidence>
<dbReference type="HOGENOM" id="CLU_640313_0_0_2"/>
<dbReference type="PATRIC" id="fig|1434111.4.peg.998"/>
<evidence type="ECO:0000313" key="2">
    <source>
        <dbReference type="EMBL" id="AKB74053.1"/>
    </source>
</evidence>
<evidence type="ECO:0000259" key="1">
    <source>
        <dbReference type="Pfam" id="PF10551"/>
    </source>
</evidence>
<protein>
    <recommendedName>
        <fullName evidence="1">MULE transposase domain-containing protein</fullName>
    </recommendedName>
</protein>
<dbReference type="InterPro" id="IPR018289">
    <property type="entry name" value="MULE_transposase_dom"/>
</dbReference>
<proteinExistence type="predicted"/>
<reference evidence="2 3" key="1">
    <citation type="submission" date="2014-07" db="EMBL/GenBank/DDBJ databases">
        <title>Methanogenic archaea and the global carbon cycle.</title>
        <authorList>
            <person name="Henriksen J.R."/>
            <person name="Luke J."/>
            <person name="Reinhart S."/>
            <person name="Benedict M.N."/>
            <person name="Youngblut N.D."/>
            <person name="Metcalf M.E."/>
            <person name="Whitaker R.J."/>
            <person name="Metcalf W.W."/>
        </authorList>
    </citation>
    <scope>NUCLEOTIDE SEQUENCE [LARGE SCALE GENOMIC DNA]</scope>
    <source>
        <strain evidence="2 3">Z-7289</strain>
    </source>
</reference>
<organism evidence="2 3">
    <name type="scientific">Methanosarcina lacustris Z-7289</name>
    <dbReference type="NCBI Taxonomy" id="1434111"/>
    <lineage>
        <taxon>Archaea</taxon>
        <taxon>Methanobacteriati</taxon>
        <taxon>Methanobacteriota</taxon>
        <taxon>Stenosarchaea group</taxon>
        <taxon>Methanomicrobia</taxon>
        <taxon>Methanosarcinales</taxon>
        <taxon>Methanosarcinaceae</taxon>
        <taxon>Methanosarcina</taxon>
    </lineage>
</organism>
<dbReference type="Pfam" id="PF10551">
    <property type="entry name" value="MULE"/>
    <property type="match status" value="1"/>
</dbReference>
<feature type="domain" description="MULE transposase" evidence="1">
    <location>
        <begin position="235"/>
        <end position="271"/>
    </location>
</feature>
<dbReference type="EMBL" id="CP009515">
    <property type="protein sequence ID" value="AKB74053.1"/>
    <property type="molecule type" value="Genomic_DNA"/>
</dbReference>
<name>A0A0E3S565_9EURY</name>